<organism evidence="1">
    <name type="scientific">Paraprevotella clara</name>
    <dbReference type="NCBI Taxonomy" id="454154"/>
    <lineage>
        <taxon>Bacteria</taxon>
        <taxon>Pseudomonadati</taxon>
        <taxon>Bacteroidota</taxon>
        <taxon>Bacteroidia</taxon>
        <taxon>Bacteroidales</taxon>
        <taxon>Prevotellaceae</taxon>
        <taxon>Paraprevotella</taxon>
    </lineage>
</organism>
<dbReference type="AlphaFoldDB" id="A0A6N3B1D2"/>
<dbReference type="SUPFAM" id="SSF158745">
    <property type="entry name" value="LanC-like"/>
    <property type="match status" value="1"/>
</dbReference>
<dbReference type="GO" id="GO:0031179">
    <property type="term" value="P:peptide modification"/>
    <property type="evidence" value="ECO:0007669"/>
    <property type="project" value="InterPro"/>
</dbReference>
<protein>
    <submittedName>
        <fullName evidence="1">Lanthionine synthetase C-like protein</fullName>
    </submittedName>
</protein>
<dbReference type="InterPro" id="IPR029044">
    <property type="entry name" value="Nucleotide-diphossugar_trans"/>
</dbReference>
<dbReference type="Pfam" id="PF05147">
    <property type="entry name" value="LANC_like"/>
    <property type="match status" value="1"/>
</dbReference>
<dbReference type="Pfam" id="PF05212">
    <property type="entry name" value="DUF707"/>
    <property type="match status" value="1"/>
</dbReference>
<reference evidence="1" key="1">
    <citation type="submission" date="2019-11" db="EMBL/GenBank/DDBJ databases">
        <authorList>
            <person name="Feng L."/>
        </authorList>
    </citation>
    <scope>NUCLEOTIDE SEQUENCE</scope>
    <source>
        <strain evidence="1">PclaraLFYP37</strain>
    </source>
</reference>
<sequence length="476" mass="55830">MNHSNCVISAVGRNSLHRMWLTGECNFDLHLVVYDDSMEEFHGDTEYICHIKGYKLRVVYRYLEMYPELKERYDYFFFPDDDIQMDAAAINTLFEAMRRYRLQIAQPALRMSYYTWSHTLQDRYCKLRYINFVEMMVPCFSREALNKVLFTFNENETGWGTETHWAELINASQRDMAVIDEVSVVHTRPIQSGQAIHNRELAAYLRKYNLSTKVLHYDCLPSESVYCCDRNTFRELCKTLGHWIWEERISAFSAGEDGYFGYVHFLFLLAHITQMQNYADAGYDLLCKAQDSLGTVIHDMTFRSGISGCCWLIEYLSKEGLIEENPEDLLETVDAYIRQNIGETMSVEDLAGIGRYYLAKMQNRPTKEHRDDCERIAVLLQGRMGEEAPSVTVDALTLMQACGMETREQLRVLERKIERMECTQVERVYMLFRLYLLTHDGYFLARVQEGMKNLRPQLMTLEDAVMLVEIMYHTVK</sequence>
<dbReference type="RefSeq" id="WP_412442180.1">
    <property type="nucleotide sequence ID" value="NZ_CACRUT010000008.1"/>
</dbReference>
<gene>
    <name evidence="1" type="ORF">PCLFYP37_01587</name>
</gene>
<proteinExistence type="predicted"/>
<dbReference type="EMBL" id="CACRUT010000008">
    <property type="protein sequence ID" value="VYT96547.1"/>
    <property type="molecule type" value="Genomic_DNA"/>
</dbReference>
<evidence type="ECO:0000313" key="1">
    <source>
        <dbReference type="EMBL" id="VYT96547.1"/>
    </source>
</evidence>
<name>A0A6N3B1D2_9BACT</name>
<accession>A0A6N3B1D2</accession>
<dbReference type="Gene3D" id="1.50.10.20">
    <property type="match status" value="1"/>
</dbReference>
<dbReference type="SUPFAM" id="SSF53448">
    <property type="entry name" value="Nucleotide-diphospho-sugar transferases"/>
    <property type="match status" value="1"/>
</dbReference>
<dbReference type="InterPro" id="IPR007822">
    <property type="entry name" value="LANC-like"/>
</dbReference>
<dbReference type="InterPro" id="IPR007877">
    <property type="entry name" value="DUF707"/>
</dbReference>